<name>A0A1N7CD51_9NOCA</name>
<dbReference type="InterPro" id="IPR003358">
    <property type="entry name" value="tRNA_(Gua-N-7)_MeTrfase_Trmb"/>
</dbReference>
<keyword evidence="6 7" id="KW-0819">tRNA processing</keyword>
<feature type="binding site" evidence="7">
    <location>
        <begin position="240"/>
        <end position="243"/>
    </location>
    <ligand>
        <name>substrate</name>
    </ligand>
</feature>
<dbReference type="EMBL" id="FTNT01000001">
    <property type="protein sequence ID" value="SIR61548.1"/>
    <property type="molecule type" value="Genomic_DNA"/>
</dbReference>
<gene>
    <name evidence="7" type="primary">trmB</name>
    <name evidence="9" type="ORF">SAMN05445060_0051</name>
</gene>
<evidence type="ECO:0000256" key="3">
    <source>
        <dbReference type="ARBA" id="ARBA00022603"/>
    </source>
</evidence>
<dbReference type="RefSeq" id="WP_234974120.1">
    <property type="nucleotide sequence ID" value="NZ_FTNT01000001.1"/>
</dbReference>
<evidence type="ECO:0000256" key="1">
    <source>
        <dbReference type="ARBA" id="ARBA00000142"/>
    </source>
</evidence>
<keyword evidence="10" id="KW-1185">Reference proteome</keyword>
<evidence type="ECO:0000256" key="5">
    <source>
        <dbReference type="ARBA" id="ARBA00022691"/>
    </source>
</evidence>
<dbReference type="GO" id="GO:0008176">
    <property type="term" value="F:tRNA (guanine(46)-N7)-methyltransferase activity"/>
    <property type="evidence" value="ECO:0007669"/>
    <property type="project" value="UniProtKB-UniRule"/>
</dbReference>
<protein>
    <recommendedName>
        <fullName evidence="7">tRNA (guanine-N(7)-)-methyltransferase</fullName>
        <ecNumber evidence="7">2.1.1.33</ecNumber>
    </recommendedName>
    <alternativeName>
        <fullName evidence="7">tRNA (guanine(46)-N(7))-methyltransferase</fullName>
    </alternativeName>
    <alternativeName>
        <fullName evidence="7">tRNA(m7G46)-methyltransferase</fullName>
    </alternativeName>
</protein>
<comment type="function">
    <text evidence="2 7">Catalyzes the formation of N(7)-methylguanine at position 46 (m7G46) in tRNA.</text>
</comment>
<dbReference type="PANTHER" id="PTHR23417">
    <property type="entry name" value="3-DEOXY-D-MANNO-OCTULOSONIC-ACID TRANSFERASE/TRNA GUANINE-N 7 - -METHYLTRANSFERASE"/>
    <property type="match status" value="1"/>
</dbReference>
<dbReference type="EC" id="2.1.1.33" evidence="7"/>
<dbReference type="UniPathway" id="UPA00989"/>
<dbReference type="GO" id="GO:0043527">
    <property type="term" value="C:tRNA methyltransferase complex"/>
    <property type="evidence" value="ECO:0007669"/>
    <property type="project" value="TreeGrafter"/>
</dbReference>
<organism evidence="9 10">
    <name type="scientific">Williamsia sterculiae</name>
    <dbReference type="NCBI Taxonomy" id="1344003"/>
    <lineage>
        <taxon>Bacteria</taxon>
        <taxon>Bacillati</taxon>
        <taxon>Actinomycetota</taxon>
        <taxon>Actinomycetes</taxon>
        <taxon>Mycobacteriales</taxon>
        <taxon>Nocardiaceae</taxon>
        <taxon>Williamsia</taxon>
    </lineage>
</organism>
<feature type="binding site" evidence="7">
    <location>
        <position position="173"/>
    </location>
    <ligand>
        <name>substrate</name>
    </ligand>
</feature>
<proteinExistence type="inferred from homology"/>
<evidence type="ECO:0000256" key="7">
    <source>
        <dbReference type="HAMAP-Rule" id="MF_01057"/>
    </source>
</evidence>
<comment type="catalytic activity">
    <reaction evidence="1 7">
        <text>guanosine(46) in tRNA + S-adenosyl-L-methionine = N(7)-methylguanosine(46) in tRNA + S-adenosyl-L-homocysteine</text>
        <dbReference type="Rhea" id="RHEA:42708"/>
        <dbReference type="Rhea" id="RHEA-COMP:10188"/>
        <dbReference type="Rhea" id="RHEA-COMP:10189"/>
        <dbReference type="ChEBI" id="CHEBI:57856"/>
        <dbReference type="ChEBI" id="CHEBI:59789"/>
        <dbReference type="ChEBI" id="CHEBI:74269"/>
        <dbReference type="ChEBI" id="CHEBI:74480"/>
        <dbReference type="EC" id="2.1.1.33"/>
    </reaction>
</comment>
<dbReference type="Gene3D" id="3.40.50.150">
    <property type="entry name" value="Vaccinia Virus protein VP39"/>
    <property type="match status" value="1"/>
</dbReference>
<dbReference type="InterPro" id="IPR029063">
    <property type="entry name" value="SAM-dependent_MTases_sf"/>
</dbReference>
<feature type="binding site" evidence="7">
    <location>
        <position position="169"/>
    </location>
    <ligand>
        <name>S-adenosyl-L-methionine</name>
        <dbReference type="ChEBI" id="CHEBI:59789"/>
    </ligand>
</feature>
<feature type="region of interest" description="Disordered" evidence="8">
    <location>
        <begin position="261"/>
        <end position="281"/>
    </location>
</feature>
<comment type="pathway">
    <text evidence="7">tRNA modification; N(7)-methylguanine-tRNA biosynthesis.</text>
</comment>
<sequence>MNTTDHHPSGGQRGGPSAPDAPAERARLYPRVTSFRSRHGTLTPAQERNWEQLWPTLGRDVPSTIPTDHGPTRATAEPLDLPTWFGRTAPTVMEVGSGTGTATAAMAAAEPDVDVLAVEVYRPGIGQLLGLIHRTGLTNVRIVRGDAVVVFTEMVATASLTGIRVFFPDPWPKSRHHKRRLLTAGILLQMADVLIDDGIVHIATDHADYAEWIAAEIAEQDILVAAAPDEVPFSLDRPTTKFEGRAEREGRVVTEFVLRRRPRDEVGAPTEPSNPDIKETP</sequence>
<dbReference type="PANTHER" id="PTHR23417:SF14">
    <property type="entry name" value="PENTACOTRIPEPTIDE-REPEAT REGION OF PRORP DOMAIN-CONTAINING PROTEIN"/>
    <property type="match status" value="1"/>
</dbReference>
<keyword evidence="4 7" id="KW-0808">Transferase</keyword>
<evidence type="ECO:0000256" key="2">
    <source>
        <dbReference type="ARBA" id="ARBA00003015"/>
    </source>
</evidence>
<dbReference type="STRING" id="1344003.SAMN05445060_0051"/>
<feature type="binding site" evidence="7">
    <location>
        <position position="119"/>
    </location>
    <ligand>
        <name>S-adenosyl-L-methionine</name>
        <dbReference type="ChEBI" id="CHEBI:59789"/>
    </ligand>
</feature>
<comment type="similarity">
    <text evidence="7">Belongs to the class I-like SAM-binding methyltransferase superfamily. TrmB family.</text>
</comment>
<dbReference type="InterPro" id="IPR055361">
    <property type="entry name" value="tRNA_methyltr_TrmB_bact"/>
</dbReference>
<dbReference type="HAMAP" id="MF_01057">
    <property type="entry name" value="tRNA_methyltr_TrmB"/>
    <property type="match status" value="1"/>
</dbReference>
<dbReference type="PROSITE" id="PS51625">
    <property type="entry name" value="SAM_MT_TRMB"/>
    <property type="match status" value="1"/>
</dbReference>
<feature type="region of interest" description="Disordered" evidence="8">
    <location>
        <begin position="1"/>
        <end position="23"/>
    </location>
</feature>
<dbReference type="NCBIfam" id="TIGR00091">
    <property type="entry name" value="tRNA (guanosine(46)-N7)-methyltransferase TrmB"/>
    <property type="match status" value="1"/>
</dbReference>
<dbReference type="Proteomes" id="UP000186218">
    <property type="component" value="Unassembled WGS sequence"/>
</dbReference>
<dbReference type="SUPFAM" id="SSF53335">
    <property type="entry name" value="S-adenosyl-L-methionine-dependent methyltransferases"/>
    <property type="match status" value="1"/>
</dbReference>
<comment type="caution">
    <text evidence="7">Lacks conserved residue(s) required for the propagation of feature annotation.</text>
</comment>
<evidence type="ECO:0000313" key="10">
    <source>
        <dbReference type="Proteomes" id="UP000186218"/>
    </source>
</evidence>
<dbReference type="Pfam" id="PF02390">
    <property type="entry name" value="Methyltransf_4"/>
    <property type="match status" value="1"/>
</dbReference>
<evidence type="ECO:0000256" key="6">
    <source>
        <dbReference type="ARBA" id="ARBA00022694"/>
    </source>
</evidence>
<keyword evidence="5 7" id="KW-0949">S-adenosyl-L-methionine</keyword>
<accession>A0A1N7CD51</accession>
<feature type="binding site" evidence="7">
    <location>
        <position position="205"/>
    </location>
    <ligand>
        <name>substrate</name>
    </ligand>
</feature>
<reference evidence="9 10" key="1">
    <citation type="submission" date="2017-01" db="EMBL/GenBank/DDBJ databases">
        <authorList>
            <person name="Mah S.A."/>
            <person name="Swanson W.J."/>
            <person name="Moy G.W."/>
            <person name="Vacquier V.D."/>
        </authorList>
    </citation>
    <scope>NUCLEOTIDE SEQUENCE [LARGE SCALE GENOMIC DNA]</scope>
    <source>
        <strain evidence="9 10">CPCC 203464</strain>
    </source>
</reference>
<dbReference type="AlphaFoldDB" id="A0A1N7CD51"/>
<keyword evidence="3 7" id="KW-0489">Methyltransferase</keyword>
<evidence type="ECO:0000256" key="4">
    <source>
        <dbReference type="ARBA" id="ARBA00022679"/>
    </source>
</evidence>
<feature type="binding site" evidence="7">
    <location>
        <position position="94"/>
    </location>
    <ligand>
        <name>S-adenosyl-L-methionine</name>
        <dbReference type="ChEBI" id="CHEBI:59789"/>
    </ligand>
</feature>
<evidence type="ECO:0000256" key="8">
    <source>
        <dbReference type="SAM" id="MobiDB-lite"/>
    </source>
</evidence>
<evidence type="ECO:0000313" key="9">
    <source>
        <dbReference type="EMBL" id="SIR61548.1"/>
    </source>
</evidence>
<feature type="binding site" evidence="7">
    <location>
        <position position="146"/>
    </location>
    <ligand>
        <name>S-adenosyl-L-methionine</name>
        <dbReference type="ChEBI" id="CHEBI:59789"/>
    </ligand>
</feature>